<dbReference type="Gene3D" id="2.40.50.140">
    <property type="entry name" value="Nucleic acid-binding proteins"/>
    <property type="match status" value="1"/>
</dbReference>
<reference evidence="8 9" key="1">
    <citation type="journal article" date="2015" name="Microbiome">
        <title>Genomic resolution of linkages in carbon, nitrogen, and sulfur cycling among widespread estuary sediment bacteria.</title>
        <authorList>
            <person name="Baker B.J."/>
            <person name="Lazar C.S."/>
            <person name="Teske A.P."/>
            <person name="Dick G.J."/>
        </authorList>
    </citation>
    <scope>NUCLEOTIDE SEQUENCE [LARGE SCALE GENOMIC DNA]</scope>
    <source>
        <strain evidence="8">DG_56</strain>
    </source>
</reference>
<evidence type="ECO:0000256" key="1">
    <source>
        <dbReference type="ARBA" id="ARBA00022490"/>
    </source>
</evidence>
<dbReference type="InterPro" id="IPR010994">
    <property type="entry name" value="RuvA_2-like"/>
</dbReference>
<proteinExistence type="inferred from homology"/>
<accession>A0A0S7XNW1</accession>
<dbReference type="SUPFAM" id="SSF47781">
    <property type="entry name" value="RuvA domain 2-like"/>
    <property type="match status" value="1"/>
</dbReference>
<dbReference type="GO" id="GO:0005737">
    <property type="term" value="C:cytoplasm"/>
    <property type="evidence" value="ECO:0007669"/>
    <property type="project" value="UniProtKB-SubCell"/>
</dbReference>
<dbReference type="InterPro" id="IPR000085">
    <property type="entry name" value="RuvA"/>
</dbReference>
<comment type="domain">
    <text evidence="6">Has three domains with a flexible linker between the domains II and III and assumes an 'L' shape. Domain III is highly mobile and contacts RuvB.</text>
</comment>
<dbReference type="InterPro" id="IPR013849">
    <property type="entry name" value="DNA_helicase_Holl-junc_RuvA_I"/>
</dbReference>
<organism evidence="8 9">
    <name type="scientific">candidate division KD3-62 bacterium DG_56</name>
    <dbReference type="NCBI Taxonomy" id="1704032"/>
    <lineage>
        <taxon>Bacteria</taxon>
        <taxon>candidate division KD3-62</taxon>
    </lineage>
</organism>
<feature type="domain" description="DNA helicase Holliday junction RuvA type" evidence="7">
    <location>
        <begin position="1"/>
        <end position="62"/>
    </location>
</feature>
<evidence type="ECO:0000256" key="4">
    <source>
        <dbReference type="ARBA" id="ARBA00023172"/>
    </source>
</evidence>
<dbReference type="SUPFAM" id="SSF50249">
    <property type="entry name" value="Nucleic acid-binding proteins"/>
    <property type="match status" value="1"/>
</dbReference>
<evidence type="ECO:0000256" key="2">
    <source>
        <dbReference type="ARBA" id="ARBA00022763"/>
    </source>
</evidence>
<comment type="caution">
    <text evidence="8">The sequence shown here is derived from an EMBL/GenBank/DDBJ whole genome shotgun (WGS) entry which is preliminary data.</text>
</comment>
<dbReference type="GO" id="GO:0048476">
    <property type="term" value="C:Holliday junction resolvase complex"/>
    <property type="evidence" value="ECO:0007669"/>
    <property type="project" value="UniProtKB-UniRule"/>
</dbReference>
<comment type="function">
    <text evidence="6">The RuvA-RuvB-RuvC complex processes Holliday junction (HJ) DNA during genetic recombination and DNA repair, while the RuvA-RuvB complex plays an important role in the rescue of blocked DNA replication forks via replication fork reversal (RFR). RuvA specifically binds to HJ cruciform DNA, conferring on it an open structure. The RuvB hexamer acts as an ATP-dependent pump, pulling dsDNA into and through the RuvAB complex. HJ branch migration allows RuvC to scan DNA until it finds its consensus sequence, where it cleaves and resolves the cruciform DNA.</text>
</comment>
<dbReference type="GO" id="GO:0000400">
    <property type="term" value="F:four-way junction DNA binding"/>
    <property type="evidence" value="ECO:0007669"/>
    <property type="project" value="UniProtKB-UniRule"/>
</dbReference>
<evidence type="ECO:0000313" key="8">
    <source>
        <dbReference type="EMBL" id="KPJ63516.1"/>
    </source>
</evidence>
<protein>
    <recommendedName>
        <fullName evidence="6">Holliday junction branch migration complex subunit RuvA</fullName>
    </recommendedName>
</protein>
<comment type="caution">
    <text evidence="6">Lacks conserved residue(s) required for the propagation of feature annotation.</text>
</comment>
<evidence type="ECO:0000256" key="5">
    <source>
        <dbReference type="ARBA" id="ARBA00023204"/>
    </source>
</evidence>
<dbReference type="InterPro" id="IPR012340">
    <property type="entry name" value="NA-bd_OB-fold"/>
</dbReference>
<dbReference type="NCBIfam" id="TIGR00084">
    <property type="entry name" value="ruvA"/>
    <property type="match status" value="1"/>
</dbReference>
<gene>
    <name evidence="6" type="primary">ruvA</name>
    <name evidence="8" type="ORF">AMK68_03840</name>
</gene>
<feature type="region of interest" description="Domain III" evidence="6">
    <location>
        <begin position="153"/>
        <end position="212"/>
    </location>
</feature>
<name>A0A0S7XNW1_9BACT</name>
<dbReference type="AlphaFoldDB" id="A0A0S7XNW1"/>
<dbReference type="HAMAP" id="MF_00031">
    <property type="entry name" value="DNA_HJ_migration_RuvA"/>
    <property type="match status" value="1"/>
</dbReference>
<dbReference type="GO" id="GO:0009378">
    <property type="term" value="F:four-way junction helicase activity"/>
    <property type="evidence" value="ECO:0007669"/>
    <property type="project" value="InterPro"/>
</dbReference>
<evidence type="ECO:0000256" key="6">
    <source>
        <dbReference type="HAMAP-Rule" id="MF_00031"/>
    </source>
</evidence>
<dbReference type="GO" id="GO:0006281">
    <property type="term" value="P:DNA repair"/>
    <property type="evidence" value="ECO:0007669"/>
    <property type="project" value="UniProtKB-UniRule"/>
</dbReference>
<dbReference type="Proteomes" id="UP000052020">
    <property type="component" value="Unassembled WGS sequence"/>
</dbReference>
<dbReference type="EMBL" id="LIZY01000082">
    <property type="protein sequence ID" value="KPJ63516.1"/>
    <property type="molecule type" value="Genomic_DNA"/>
</dbReference>
<keyword evidence="2 6" id="KW-0227">DNA damage</keyword>
<evidence type="ECO:0000256" key="3">
    <source>
        <dbReference type="ARBA" id="ARBA00023125"/>
    </source>
</evidence>
<dbReference type="GO" id="GO:0005524">
    <property type="term" value="F:ATP binding"/>
    <property type="evidence" value="ECO:0007669"/>
    <property type="project" value="InterPro"/>
</dbReference>
<evidence type="ECO:0000313" key="9">
    <source>
        <dbReference type="Proteomes" id="UP000052020"/>
    </source>
</evidence>
<keyword evidence="5 6" id="KW-0234">DNA repair</keyword>
<comment type="similarity">
    <text evidence="6">Belongs to the RuvA family.</text>
</comment>
<evidence type="ECO:0000259" key="7">
    <source>
        <dbReference type="Pfam" id="PF01330"/>
    </source>
</evidence>
<comment type="subunit">
    <text evidence="6">Homotetramer. Forms an RuvA(8)-RuvB(12)-Holliday junction (HJ) complex. HJ DNA is sandwiched between 2 RuvA tetramers; dsDNA enters through RuvA and exits via RuvB. An RuvB hexamer assembles on each DNA strand where it exits the tetramer. Each RuvB hexamer is contacted by two RuvA subunits (via domain III) on 2 adjacent RuvB subunits; this complex drives branch migration. In the full resolvosome a probable DNA-RuvA(4)-RuvB(12)-RuvC(2) complex forms which resolves the HJ.</text>
</comment>
<keyword evidence="3 6" id="KW-0238">DNA-binding</keyword>
<comment type="subcellular location">
    <subcellularLocation>
        <location evidence="6">Cytoplasm</location>
    </subcellularLocation>
</comment>
<dbReference type="Gene3D" id="1.10.150.20">
    <property type="entry name" value="5' to 3' exonuclease, C-terminal subdomain"/>
    <property type="match status" value="1"/>
</dbReference>
<dbReference type="Pfam" id="PF01330">
    <property type="entry name" value="RuvA_N"/>
    <property type="match status" value="1"/>
</dbReference>
<dbReference type="GO" id="GO:0006310">
    <property type="term" value="P:DNA recombination"/>
    <property type="evidence" value="ECO:0007669"/>
    <property type="project" value="UniProtKB-UniRule"/>
</dbReference>
<dbReference type="Pfam" id="PF14520">
    <property type="entry name" value="HHH_5"/>
    <property type="match status" value="1"/>
</dbReference>
<keyword evidence="1 6" id="KW-0963">Cytoplasm</keyword>
<keyword evidence="4 6" id="KW-0233">DNA recombination</keyword>
<sequence length="212" mass="23588">MINYLEGTLLKKADDRIVVFTHGVGYEVLLPATVRQSFRGKQAGEDGETVRLHISHHQSERQPKPLLIGFNHEAERDFFEMFITVEDIGPTAAVRALTAPVPTVARAIESRDVKALTRLDGIGQRKAEKIIATLCGKVGRFALLRQDLAPAPVEAEDFRSETQEVLVKQLGYRRSEAQGMVDEALKSRPDVASAEELFEEILRGQIGQANER</sequence>